<protein>
    <submittedName>
        <fullName evidence="1">DUF1850 domain-containing protein</fullName>
    </submittedName>
</protein>
<gene>
    <name evidence="1" type="ORF">FTX54_000265</name>
</gene>
<dbReference type="Pfam" id="PF08905">
    <property type="entry name" value="DUF1850"/>
    <property type="match status" value="1"/>
</dbReference>
<dbReference type="AlphaFoldDB" id="A0AAJ8LT12"/>
<dbReference type="EMBL" id="CP144914">
    <property type="protein sequence ID" value="WWD80058.1"/>
    <property type="molecule type" value="Genomic_DNA"/>
</dbReference>
<keyword evidence="2" id="KW-1185">Reference proteome</keyword>
<evidence type="ECO:0000313" key="1">
    <source>
        <dbReference type="EMBL" id="WWD80058.1"/>
    </source>
</evidence>
<dbReference type="Proteomes" id="UP000321816">
    <property type="component" value="Chromosome"/>
</dbReference>
<reference evidence="1 2" key="1">
    <citation type="submission" date="2024-01" db="EMBL/GenBank/DDBJ databases">
        <title>Complete Genome Sequence of Alkalicoccus halolimnae BZ-SZ-XJ29T, a Moderately Halophilic Bacterium Isolated from a Salt Lake.</title>
        <authorList>
            <person name="Zhao B."/>
        </authorList>
    </citation>
    <scope>NUCLEOTIDE SEQUENCE [LARGE SCALE GENOMIC DNA]</scope>
    <source>
        <strain evidence="1 2">BZ-SZ-XJ29</strain>
    </source>
</reference>
<dbReference type="InterPro" id="IPR015001">
    <property type="entry name" value="DUF1850"/>
</dbReference>
<sequence>MTIEHAREGDVLFETEVETEDEIGLGWIHSVEKTPWTDIFTVKEDSCSLMLTETRFQSFGAGVEHEYEEIEHSDGIYTAKGLDECHESINWIHSHEARHEITINGQSVVASESLPHHEPLRILIEER</sequence>
<organism evidence="1 2">
    <name type="scientific">Alkalicoccus halolimnae</name>
    <dbReference type="NCBI Taxonomy" id="1667239"/>
    <lineage>
        <taxon>Bacteria</taxon>
        <taxon>Bacillati</taxon>
        <taxon>Bacillota</taxon>
        <taxon>Bacilli</taxon>
        <taxon>Bacillales</taxon>
        <taxon>Bacillaceae</taxon>
        <taxon>Alkalicoccus</taxon>
    </lineage>
</organism>
<dbReference type="KEGG" id="ahal:FTX54_000265"/>
<evidence type="ECO:0000313" key="2">
    <source>
        <dbReference type="Proteomes" id="UP000321816"/>
    </source>
</evidence>
<proteinExistence type="predicted"/>
<dbReference type="RefSeq" id="WP_187254673.1">
    <property type="nucleotide sequence ID" value="NZ_CP144914.1"/>
</dbReference>
<accession>A0AAJ8LT12</accession>
<name>A0AAJ8LT12_9BACI</name>